<accession>A0A645JGH4</accession>
<gene>
    <name evidence="1" type="ORF">SDC9_209957</name>
</gene>
<evidence type="ECO:0008006" key="2">
    <source>
        <dbReference type="Google" id="ProtNLM"/>
    </source>
</evidence>
<reference evidence="1" key="1">
    <citation type="submission" date="2019-08" db="EMBL/GenBank/DDBJ databases">
        <authorList>
            <person name="Kucharzyk K."/>
            <person name="Murdoch R.W."/>
            <person name="Higgins S."/>
            <person name="Loffler F."/>
        </authorList>
    </citation>
    <scope>NUCLEOTIDE SEQUENCE</scope>
</reference>
<dbReference type="EMBL" id="VSSQ01139897">
    <property type="protein sequence ID" value="MPN62210.1"/>
    <property type="molecule type" value="Genomic_DNA"/>
</dbReference>
<organism evidence="1">
    <name type="scientific">bioreactor metagenome</name>
    <dbReference type="NCBI Taxonomy" id="1076179"/>
    <lineage>
        <taxon>unclassified sequences</taxon>
        <taxon>metagenomes</taxon>
        <taxon>ecological metagenomes</taxon>
    </lineage>
</organism>
<name>A0A645JGH4_9ZZZZ</name>
<comment type="caution">
    <text evidence="1">The sequence shown here is derived from an EMBL/GenBank/DDBJ whole genome shotgun (WGS) entry which is preliminary data.</text>
</comment>
<proteinExistence type="predicted"/>
<sequence length="62" mass="7292">MEEGIHLFHSNRFLVGTPPKEQFLRIAISSADTKEDLEYGLEKLKRLLFEDERKVNDFTIII</sequence>
<evidence type="ECO:0000313" key="1">
    <source>
        <dbReference type="EMBL" id="MPN62210.1"/>
    </source>
</evidence>
<protein>
    <recommendedName>
        <fullName evidence="2">Aminotransferase class I/classII domain-containing protein</fullName>
    </recommendedName>
</protein>
<dbReference type="AlphaFoldDB" id="A0A645JGH4"/>